<feature type="compositionally biased region" description="Low complexity" evidence="1">
    <location>
        <begin position="38"/>
        <end position="59"/>
    </location>
</feature>
<gene>
    <name evidence="2" type="ORF">FisN_10Lu158</name>
</gene>
<reference evidence="2 3" key="1">
    <citation type="journal article" date="2015" name="Plant Cell">
        <title>Oil accumulation by the oleaginous diatom Fistulifera solaris as revealed by the genome and transcriptome.</title>
        <authorList>
            <person name="Tanaka T."/>
            <person name="Maeda Y."/>
            <person name="Veluchamy A."/>
            <person name="Tanaka M."/>
            <person name="Abida H."/>
            <person name="Marechal E."/>
            <person name="Bowler C."/>
            <person name="Muto M."/>
            <person name="Sunaga Y."/>
            <person name="Tanaka M."/>
            <person name="Yoshino T."/>
            <person name="Taniguchi T."/>
            <person name="Fukuda Y."/>
            <person name="Nemoto M."/>
            <person name="Matsumoto M."/>
            <person name="Wong P.S."/>
            <person name="Aburatani S."/>
            <person name="Fujibuchi W."/>
        </authorList>
    </citation>
    <scope>NUCLEOTIDE SEQUENCE [LARGE SCALE GENOMIC DNA]</scope>
    <source>
        <strain evidence="2 3">JPCC DA0580</strain>
    </source>
</reference>
<protein>
    <submittedName>
        <fullName evidence="2">Uncharacterized protein</fullName>
    </submittedName>
</protein>
<feature type="compositionally biased region" description="Low complexity" evidence="1">
    <location>
        <begin position="66"/>
        <end position="77"/>
    </location>
</feature>
<evidence type="ECO:0000313" key="2">
    <source>
        <dbReference type="EMBL" id="GAX17285.1"/>
    </source>
</evidence>
<accession>A0A1Z5JTD1</accession>
<organism evidence="2 3">
    <name type="scientific">Fistulifera solaris</name>
    <name type="common">Oleaginous diatom</name>
    <dbReference type="NCBI Taxonomy" id="1519565"/>
    <lineage>
        <taxon>Eukaryota</taxon>
        <taxon>Sar</taxon>
        <taxon>Stramenopiles</taxon>
        <taxon>Ochrophyta</taxon>
        <taxon>Bacillariophyta</taxon>
        <taxon>Bacillariophyceae</taxon>
        <taxon>Bacillariophycidae</taxon>
        <taxon>Naviculales</taxon>
        <taxon>Naviculaceae</taxon>
        <taxon>Fistulifera</taxon>
    </lineage>
</organism>
<dbReference type="AlphaFoldDB" id="A0A1Z5JTD1"/>
<evidence type="ECO:0000313" key="3">
    <source>
        <dbReference type="Proteomes" id="UP000198406"/>
    </source>
</evidence>
<dbReference type="Proteomes" id="UP000198406">
    <property type="component" value="Unassembled WGS sequence"/>
</dbReference>
<comment type="caution">
    <text evidence="2">The sequence shown here is derived from an EMBL/GenBank/DDBJ whole genome shotgun (WGS) entry which is preliminary data.</text>
</comment>
<feature type="compositionally biased region" description="Polar residues" evidence="1">
    <location>
        <begin position="16"/>
        <end position="28"/>
    </location>
</feature>
<feature type="compositionally biased region" description="Basic residues" evidence="1">
    <location>
        <begin position="1"/>
        <end position="14"/>
    </location>
</feature>
<evidence type="ECO:0000256" key="1">
    <source>
        <dbReference type="SAM" id="MobiDB-lite"/>
    </source>
</evidence>
<dbReference type="InParanoid" id="A0A1Z5JTD1"/>
<name>A0A1Z5JTD1_FISSO</name>
<proteinExistence type="predicted"/>
<sequence length="145" mass="15898">MGYQRKKQKKKSRKQGSATKANPLSNASHHPIHDDTVAADNASNRANNDVVSANNVPNPSKNGAVTTDQATNQTNNDKASIVEQYKEANGHIYQWMAQACPESKLSAVNDYRHGVQQILKHNYSVYCLSKQQSGALQEITNSTTS</sequence>
<keyword evidence="3" id="KW-1185">Reference proteome</keyword>
<dbReference type="EMBL" id="BDSP01000114">
    <property type="protein sequence ID" value="GAX17285.1"/>
    <property type="molecule type" value="Genomic_DNA"/>
</dbReference>
<feature type="region of interest" description="Disordered" evidence="1">
    <location>
        <begin position="1"/>
        <end position="77"/>
    </location>
</feature>